<evidence type="ECO:0000256" key="1">
    <source>
        <dbReference type="SAM" id="MobiDB-lite"/>
    </source>
</evidence>
<dbReference type="CDD" id="cd01671">
    <property type="entry name" value="CARD"/>
    <property type="match status" value="2"/>
</dbReference>
<sequence>MLPIHKTLLKANEDFLLDEVPARTLLRVLSQEQLLTSADLRQLFNLELQGSRAVTRYLLYVLPSRGPLAFPTFLRALQTVNAQHLVDLLLEEEKLLLQTYWQVPPLTEPHKQKEDEEHDPHEYARRLKTNMMQIRQAVNPVVLLPDLLQAGVLSKWEGHLLRQSQGQPDNAWTVVMAAVLQRGQTAYKAFGAALLQHGYGTVFDTIQGTQVSATQQTNASSSATSAGMMGVMDGCEDFLDPSYVARGYTAPIDATSHHKPDAIFVDDSPSVGTSDRLMPSTAGLTSACIDNNIQLDDKGETLPCVDEREKVSTLRQDKPQSRDASQDISSNQNILQ</sequence>
<evidence type="ECO:0000259" key="2">
    <source>
        <dbReference type="PROSITE" id="PS50209"/>
    </source>
</evidence>
<feature type="compositionally biased region" description="Polar residues" evidence="1">
    <location>
        <begin position="326"/>
        <end position="336"/>
    </location>
</feature>
<dbReference type="InterPro" id="IPR011029">
    <property type="entry name" value="DEATH-like_dom_sf"/>
</dbReference>
<evidence type="ECO:0000313" key="3">
    <source>
        <dbReference type="EMBL" id="PVD26792.1"/>
    </source>
</evidence>
<dbReference type="SUPFAM" id="SSF47986">
    <property type="entry name" value="DEATH domain"/>
    <property type="match status" value="2"/>
</dbReference>
<proteinExistence type="predicted"/>
<dbReference type="EMBL" id="PZQS01000008">
    <property type="protein sequence ID" value="PVD26792.1"/>
    <property type="molecule type" value="Genomic_DNA"/>
</dbReference>
<keyword evidence="4" id="KW-1185">Reference proteome</keyword>
<gene>
    <name evidence="3" type="ORF">C0Q70_14470</name>
</gene>
<organism evidence="3 4">
    <name type="scientific">Pomacea canaliculata</name>
    <name type="common">Golden apple snail</name>
    <dbReference type="NCBI Taxonomy" id="400727"/>
    <lineage>
        <taxon>Eukaryota</taxon>
        <taxon>Metazoa</taxon>
        <taxon>Spiralia</taxon>
        <taxon>Lophotrochozoa</taxon>
        <taxon>Mollusca</taxon>
        <taxon>Gastropoda</taxon>
        <taxon>Caenogastropoda</taxon>
        <taxon>Architaenioglossa</taxon>
        <taxon>Ampullarioidea</taxon>
        <taxon>Ampullariidae</taxon>
        <taxon>Pomacea</taxon>
    </lineage>
</organism>
<feature type="region of interest" description="Disordered" evidence="1">
    <location>
        <begin position="309"/>
        <end position="336"/>
    </location>
</feature>
<evidence type="ECO:0000313" key="4">
    <source>
        <dbReference type="Proteomes" id="UP000245119"/>
    </source>
</evidence>
<comment type="caution">
    <text evidence="3">The sequence shown here is derived from an EMBL/GenBank/DDBJ whole genome shotgun (WGS) entry which is preliminary data.</text>
</comment>
<feature type="compositionally biased region" description="Basic and acidic residues" evidence="1">
    <location>
        <begin position="309"/>
        <end position="325"/>
    </location>
</feature>
<dbReference type="Gene3D" id="1.10.533.10">
    <property type="entry name" value="Death Domain, Fas"/>
    <property type="match status" value="2"/>
</dbReference>
<reference evidence="3 4" key="1">
    <citation type="submission" date="2018-04" db="EMBL/GenBank/DDBJ databases">
        <title>The genome of golden apple snail Pomacea canaliculata provides insight into stress tolerance and invasive adaptation.</title>
        <authorList>
            <person name="Liu C."/>
            <person name="Liu B."/>
            <person name="Ren Y."/>
            <person name="Zhang Y."/>
            <person name="Wang H."/>
            <person name="Li S."/>
            <person name="Jiang F."/>
            <person name="Yin L."/>
            <person name="Zhang G."/>
            <person name="Qian W."/>
            <person name="Fan W."/>
        </authorList>
    </citation>
    <scope>NUCLEOTIDE SEQUENCE [LARGE SCALE GENOMIC DNA]</scope>
    <source>
        <strain evidence="3">SZHN2017</strain>
        <tissue evidence="3">Muscle</tissue>
    </source>
</reference>
<name>A0A2T7P054_POMCA</name>
<dbReference type="InterPro" id="IPR001315">
    <property type="entry name" value="CARD"/>
</dbReference>
<dbReference type="OrthoDB" id="10031931at2759"/>
<dbReference type="PROSITE" id="PS50209">
    <property type="entry name" value="CARD"/>
    <property type="match status" value="1"/>
</dbReference>
<dbReference type="GO" id="GO:0042981">
    <property type="term" value="P:regulation of apoptotic process"/>
    <property type="evidence" value="ECO:0007669"/>
    <property type="project" value="InterPro"/>
</dbReference>
<dbReference type="AlphaFoldDB" id="A0A2T7P054"/>
<accession>A0A2T7P054</accession>
<protein>
    <recommendedName>
        <fullName evidence="2">CARD domain-containing protein</fullName>
    </recommendedName>
</protein>
<feature type="domain" description="CARD" evidence="2">
    <location>
        <begin position="1"/>
        <end position="92"/>
    </location>
</feature>
<dbReference type="Pfam" id="PF00619">
    <property type="entry name" value="CARD"/>
    <property type="match status" value="1"/>
</dbReference>
<dbReference type="Proteomes" id="UP000245119">
    <property type="component" value="Linkage Group LG8"/>
</dbReference>
<dbReference type="OMA" id="CVDEREK"/>